<comment type="caution">
    <text evidence="1">The sequence shown here is derived from an EMBL/GenBank/DDBJ whole genome shotgun (WGS) entry which is preliminary data.</text>
</comment>
<gene>
    <name evidence="1" type="ORF">L6164_024373</name>
</gene>
<protein>
    <submittedName>
        <fullName evidence="1">Uncharacterized protein</fullName>
    </submittedName>
</protein>
<keyword evidence="2" id="KW-1185">Reference proteome</keyword>
<dbReference type="EMBL" id="CM039435">
    <property type="protein sequence ID" value="KAI4316389.1"/>
    <property type="molecule type" value="Genomic_DNA"/>
</dbReference>
<accession>A0ACB9LY94</accession>
<name>A0ACB9LY94_BAUVA</name>
<proteinExistence type="predicted"/>
<sequence>MQQEKKAEPKNPRKANLSDHHSIKHALDEYVSENIKSRGYVEDTRMSNVKLLFGTVIIIIALLSQFYKRKFPENRDFYVVFSGILQLIMCTREKNAILFAYAPVGSFKSIGLVVSSKLPRFSDLYTLTVSSSDPKSKSANKPLTFTKSVTQWFTKDGVLAEGLFWKDVNELVQDYAKEAKKNK</sequence>
<evidence type="ECO:0000313" key="1">
    <source>
        <dbReference type="EMBL" id="KAI4316389.1"/>
    </source>
</evidence>
<evidence type="ECO:0000313" key="2">
    <source>
        <dbReference type="Proteomes" id="UP000828941"/>
    </source>
</evidence>
<dbReference type="Proteomes" id="UP000828941">
    <property type="component" value="Chromosome 10"/>
</dbReference>
<organism evidence="1 2">
    <name type="scientific">Bauhinia variegata</name>
    <name type="common">Purple orchid tree</name>
    <name type="synonym">Phanera variegata</name>
    <dbReference type="NCBI Taxonomy" id="167791"/>
    <lineage>
        <taxon>Eukaryota</taxon>
        <taxon>Viridiplantae</taxon>
        <taxon>Streptophyta</taxon>
        <taxon>Embryophyta</taxon>
        <taxon>Tracheophyta</taxon>
        <taxon>Spermatophyta</taxon>
        <taxon>Magnoliopsida</taxon>
        <taxon>eudicotyledons</taxon>
        <taxon>Gunneridae</taxon>
        <taxon>Pentapetalae</taxon>
        <taxon>rosids</taxon>
        <taxon>fabids</taxon>
        <taxon>Fabales</taxon>
        <taxon>Fabaceae</taxon>
        <taxon>Cercidoideae</taxon>
        <taxon>Cercideae</taxon>
        <taxon>Bauhiniinae</taxon>
        <taxon>Bauhinia</taxon>
    </lineage>
</organism>
<reference evidence="1 2" key="1">
    <citation type="journal article" date="2022" name="DNA Res.">
        <title>Chromosomal-level genome assembly of the orchid tree Bauhinia variegata (Leguminosae; Cercidoideae) supports the allotetraploid origin hypothesis of Bauhinia.</title>
        <authorList>
            <person name="Zhong Y."/>
            <person name="Chen Y."/>
            <person name="Zheng D."/>
            <person name="Pang J."/>
            <person name="Liu Y."/>
            <person name="Luo S."/>
            <person name="Meng S."/>
            <person name="Qian L."/>
            <person name="Wei D."/>
            <person name="Dai S."/>
            <person name="Zhou R."/>
        </authorList>
    </citation>
    <scope>NUCLEOTIDE SEQUENCE [LARGE SCALE GENOMIC DNA]</scope>
    <source>
        <strain evidence="1">BV-YZ2020</strain>
    </source>
</reference>